<dbReference type="GO" id="GO:0004386">
    <property type="term" value="F:helicase activity"/>
    <property type="evidence" value="ECO:0007669"/>
    <property type="project" value="UniProtKB-KW"/>
</dbReference>
<gene>
    <name evidence="1" type="ORF">KCU98_g244</name>
</gene>
<sequence>LSITKRTPGTVIDVSAMLVAKITLRVVFGYYVWYHVLDGLLQVRDDAWAPYGGSGRSAIKLPQRNLVWARKGILRLFACRSRCTAVDSRYAIFKTRLPEAFAEKVLQLLSICFTRPRRKPRSKSTLTLRSWTSSMTTQLYSVKAGSLNISCNNIPSVRNLILLFFPTLSSKRTAHLFGDTTGQRDSSDTTGLSNSDTSISPARIRTWFSRSALRMLAACGQIGRLWRTCSNLFWRAFGGLCGLLRPFPYSCDSSLRTLSSRASLDAVFCDSAIWRFLNFGFSVFCDLSRRCFFVLDCVLRASAICKFLYTGFSASCRFLYIDAGGLSLCAFLLVTSFSSLLRFCPCDAAASLFALILSFAKLSTSGSLFGQLPSNFLVPRTSCAAPTVDLNLDLDLITNRAPPLPIHPENGQTWLTKSCLSGPRSRTRVCTEDHAEPLSVASSVYKEVSLSLLLSLPFSRLA</sequence>
<evidence type="ECO:0000313" key="2">
    <source>
        <dbReference type="Proteomes" id="UP000729357"/>
    </source>
</evidence>
<dbReference type="AlphaFoldDB" id="A0A9P8G6G5"/>
<dbReference type="EMBL" id="JAHFXS010000001">
    <property type="protein sequence ID" value="KAG9991596.1"/>
    <property type="molecule type" value="Genomic_DNA"/>
</dbReference>
<proteinExistence type="predicted"/>
<name>A0A9P8G6G5_AURME</name>
<keyword evidence="1" id="KW-0378">Hydrolase</keyword>
<comment type="caution">
    <text evidence="1">The sequence shown here is derived from an EMBL/GenBank/DDBJ whole genome shotgun (WGS) entry which is preliminary data.</text>
</comment>
<reference evidence="1" key="1">
    <citation type="journal article" date="2021" name="J Fungi (Basel)">
        <title>Virulence traits and population genomics of the black yeast Aureobasidium melanogenum.</title>
        <authorList>
            <person name="Cernosa A."/>
            <person name="Sun X."/>
            <person name="Gostincar C."/>
            <person name="Fang C."/>
            <person name="Gunde-Cimerman N."/>
            <person name="Song Z."/>
        </authorList>
    </citation>
    <scope>NUCLEOTIDE SEQUENCE</scope>
    <source>
        <strain evidence="1">EXF-9298</strain>
    </source>
</reference>
<organism evidence="1 2">
    <name type="scientific">Aureobasidium melanogenum</name>
    <name type="common">Aureobasidium pullulans var. melanogenum</name>
    <dbReference type="NCBI Taxonomy" id="46634"/>
    <lineage>
        <taxon>Eukaryota</taxon>
        <taxon>Fungi</taxon>
        <taxon>Dikarya</taxon>
        <taxon>Ascomycota</taxon>
        <taxon>Pezizomycotina</taxon>
        <taxon>Dothideomycetes</taxon>
        <taxon>Dothideomycetidae</taxon>
        <taxon>Dothideales</taxon>
        <taxon>Saccotheciaceae</taxon>
        <taxon>Aureobasidium</taxon>
    </lineage>
</organism>
<feature type="non-terminal residue" evidence="1">
    <location>
        <position position="1"/>
    </location>
</feature>
<keyword evidence="1" id="KW-0347">Helicase</keyword>
<feature type="non-terminal residue" evidence="1">
    <location>
        <position position="462"/>
    </location>
</feature>
<keyword evidence="2" id="KW-1185">Reference proteome</keyword>
<protein>
    <submittedName>
        <fullName evidence="1">ATP-dependent RNA helicase</fullName>
    </submittedName>
</protein>
<evidence type="ECO:0000313" key="1">
    <source>
        <dbReference type="EMBL" id="KAG9991596.1"/>
    </source>
</evidence>
<reference evidence="1" key="2">
    <citation type="submission" date="2021-08" db="EMBL/GenBank/DDBJ databases">
        <authorList>
            <person name="Gostincar C."/>
            <person name="Sun X."/>
            <person name="Song Z."/>
            <person name="Gunde-Cimerman N."/>
        </authorList>
    </citation>
    <scope>NUCLEOTIDE SEQUENCE</scope>
    <source>
        <strain evidence="1">EXF-9298</strain>
    </source>
</reference>
<keyword evidence="1" id="KW-0547">Nucleotide-binding</keyword>
<dbReference type="Proteomes" id="UP000729357">
    <property type="component" value="Unassembled WGS sequence"/>
</dbReference>
<accession>A0A9P8G6G5</accession>
<keyword evidence="1" id="KW-0067">ATP-binding</keyword>